<dbReference type="Proteomes" id="UP001500689">
    <property type="component" value="Unassembled WGS sequence"/>
</dbReference>
<dbReference type="InterPro" id="IPR051397">
    <property type="entry name" value="Zn-ADH-like_protein"/>
</dbReference>
<gene>
    <name evidence="1" type="ORF">GCM10022222_33220</name>
</gene>
<accession>A0ABP6W9W1</accession>
<protein>
    <submittedName>
        <fullName evidence="1">Uncharacterized protein</fullName>
    </submittedName>
</protein>
<evidence type="ECO:0000313" key="1">
    <source>
        <dbReference type="EMBL" id="GAA3546953.1"/>
    </source>
</evidence>
<dbReference type="PANTHER" id="PTHR43677:SF4">
    <property type="entry name" value="QUINONE OXIDOREDUCTASE-LIKE PROTEIN 2"/>
    <property type="match status" value="1"/>
</dbReference>
<dbReference type="EMBL" id="BAAAZN010000006">
    <property type="protein sequence ID" value="GAA3546953.1"/>
    <property type="molecule type" value="Genomic_DNA"/>
</dbReference>
<evidence type="ECO:0000313" key="2">
    <source>
        <dbReference type="Proteomes" id="UP001500689"/>
    </source>
</evidence>
<dbReference type="Pfam" id="PF13602">
    <property type="entry name" value="ADH_zinc_N_2"/>
    <property type="match status" value="1"/>
</dbReference>
<reference evidence="2" key="1">
    <citation type="journal article" date="2019" name="Int. J. Syst. Evol. Microbiol.">
        <title>The Global Catalogue of Microorganisms (GCM) 10K type strain sequencing project: providing services to taxonomists for standard genome sequencing and annotation.</title>
        <authorList>
            <consortium name="The Broad Institute Genomics Platform"/>
            <consortium name="The Broad Institute Genome Sequencing Center for Infectious Disease"/>
            <person name="Wu L."/>
            <person name="Ma J."/>
        </authorList>
    </citation>
    <scope>NUCLEOTIDE SEQUENCE [LARGE SCALE GENOMIC DNA]</scope>
    <source>
        <strain evidence="2">JCM 16898</strain>
    </source>
</reference>
<keyword evidence="2" id="KW-1185">Reference proteome</keyword>
<dbReference type="SUPFAM" id="SSF51735">
    <property type="entry name" value="NAD(P)-binding Rossmann-fold domains"/>
    <property type="match status" value="1"/>
</dbReference>
<dbReference type="InterPro" id="IPR036291">
    <property type="entry name" value="NAD(P)-bd_dom_sf"/>
</dbReference>
<sequence length="209" mass="21482">MVPAESVLPIPSDVDFPAAATLLMNALTARLGLDLLGVPAGGTVAVTGAAGAFGGYAVQLAKSDGLRVLADASPSDTQLVAGFGADEVVRRGDDVADRFRALAPAGVNGVLDGAMLHEPVLPAIRDGGGIAVLRGWDGPVERAIQVHPVWVNSAATDHARLRRLREQAEAGELTLRVAGVLPAAQAPEAHRRLAGGGLRGRLVLDFTAW</sequence>
<dbReference type="PANTHER" id="PTHR43677">
    <property type="entry name" value="SHORT-CHAIN DEHYDROGENASE/REDUCTASE"/>
    <property type="match status" value="1"/>
</dbReference>
<proteinExistence type="predicted"/>
<dbReference type="Gene3D" id="3.90.180.10">
    <property type="entry name" value="Medium-chain alcohol dehydrogenases, catalytic domain"/>
    <property type="match status" value="1"/>
</dbReference>
<organism evidence="1 2">
    <name type="scientific">Amycolatopsis ultiminotia</name>
    <dbReference type="NCBI Taxonomy" id="543629"/>
    <lineage>
        <taxon>Bacteria</taxon>
        <taxon>Bacillati</taxon>
        <taxon>Actinomycetota</taxon>
        <taxon>Actinomycetes</taxon>
        <taxon>Pseudonocardiales</taxon>
        <taxon>Pseudonocardiaceae</taxon>
        <taxon>Amycolatopsis</taxon>
    </lineage>
</organism>
<name>A0ABP6W9W1_9PSEU</name>
<comment type="caution">
    <text evidence="1">The sequence shown here is derived from an EMBL/GenBank/DDBJ whole genome shotgun (WGS) entry which is preliminary data.</text>
</comment>
<dbReference type="Gene3D" id="3.40.50.720">
    <property type="entry name" value="NAD(P)-binding Rossmann-like Domain"/>
    <property type="match status" value="1"/>
</dbReference>